<dbReference type="EC" id="2.7.13.3" evidence="5"/>
<dbReference type="InterPro" id="IPR005467">
    <property type="entry name" value="His_kinase_dom"/>
</dbReference>
<dbReference type="Pfam" id="PF02518">
    <property type="entry name" value="HATPase_c"/>
    <property type="match status" value="1"/>
</dbReference>
<evidence type="ECO:0000256" key="20">
    <source>
        <dbReference type="ARBA" id="ARBA00023136"/>
    </source>
</evidence>
<dbReference type="InterPro" id="IPR004358">
    <property type="entry name" value="Sig_transdc_His_kin-like_C"/>
</dbReference>
<keyword evidence="12" id="KW-0479">Metal-binding</keyword>
<dbReference type="PROSITE" id="PS50109">
    <property type="entry name" value="HIS_KIN"/>
    <property type="match status" value="1"/>
</dbReference>
<organism evidence="26 27">
    <name type="scientific">Galbibacter pacificus</name>
    <dbReference type="NCBI Taxonomy" id="2996052"/>
    <lineage>
        <taxon>Bacteria</taxon>
        <taxon>Pseudomonadati</taxon>
        <taxon>Bacteroidota</taxon>
        <taxon>Flavobacteriia</taxon>
        <taxon>Flavobacteriales</taxon>
        <taxon>Flavobacteriaceae</taxon>
        <taxon>Galbibacter</taxon>
    </lineage>
</organism>
<evidence type="ECO:0000256" key="10">
    <source>
        <dbReference type="ARBA" id="ARBA00022679"/>
    </source>
</evidence>
<dbReference type="Gene3D" id="3.30.565.10">
    <property type="entry name" value="Histidine kinase-like ATPase, C-terminal domain"/>
    <property type="match status" value="1"/>
</dbReference>
<evidence type="ECO:0000256" key="14">
    <source>
        <dbReference type="ARBA" id="ARBA00022777"/>
    </source>
</evidence>
<dbReference type="SUPFAM" id="SSF55785">
    <property type="entry name" value="PYP-like sensor domain (PAS domain)"/>
    <property type="match status" value="1"/>
</dbReference>
<dbReference type="Gene3D" id="3.30.450.20">
    <property type="entry name" value="PAS domain"/>
    <property type="match status" value="1"/>
</dbReference>
<evidence type="ECO:0000256" key="17">
    <source>
        <dbReference type="ARBA" id="ARBA00023004"/>
    </source>
</evidence>
<evidence type="ECO:0000256" key="11">
    <source>
        <dbReference type="ARBA" id="ARBA00022692"/>
    </source>
</evidence>
<keyword evidence="9" id="KW-0597">Phosphoprotein</keyword>
<evidence type="ECO:0000256" key="5">
    <source>
        <dbReference type="ARBA" id="ARBA00012438"/>
    </source>
</evidence>
<accession>A0ABT6FVC9</accession>
<evidence type="ECO:0000256" key="24">
    <source>
        <dbReference type="SAM" id="Phobius"/>
    </source>
</evidence>
<keyword evidence="16 24" id="KW-1133">Transmembrane helix</keyword>
<dbReference type="InterPro" id="IPR029095">
    <property type="entry name" value="NarX-like_N"/>
</dbReference>
<keyword evidence="8" id="KW-0963">Cytoplasm</keyword>
<keyword evidence="27" id="KW-1185">Reference proteome</keyword>
<dbReference type="SMART" id="SM00387">
    <property type="entry name" value="HATPase_c"/>
    <property type="match status" value="1"/>
</dbReference>
<dbReference type="Proteomes" id="UP001153642">
    <property type="component" value="Unassembled WGS sequence"/>
</dbReference>
<evidence type="ECO:0000256" key="9">
    <source>
        <dbReference type="ARBA" id="ARBA00022553"/>
    </source>
</evidence>
<comment type="subcellular location">
    <subcellularLocation>
        <location evidence="4">Cytoplasm</location>
    </subcellularLocation>
    <subcellularLocation>
        <location evidence="3">Membrane</location>
        <topology evidence="3">Multi-pass membrane protein</topology>
    </subcellularLocation>
</comment>
<dbReference type="PANTHER" id="PTHR24421">
    <property type="entry name" value="NITRATE/NITRITE SENSOR PROTEIN NARX-RELATED"/>
    <property type="match status" value="1"/>
</dbReference>
<evidence type="ECO:0000313" key="26">
    <source>
        <dbReference type="EMBL" id="MDG3587046.1"/>
    </source>
</evidence>
<evidence type="ECO:0000256" key="8">
    <source>
        <dbReference type="ARBA" id="ARBA00022490"/>
    </source>
</evidence>
<reference evidence="26" key="1">
    <citation type="submission" date="2022-11" db="EMBL/GenBank/DDBJ databases">
        <title>High-quality draft genome sequence of Galbibacter sp. strain CMA-7.</title>
        <authorList>
            <person name="Wei L."/>
            <person name="Dong C."/>
            <person name="Shao Z."/>
        </authorList>
    </citation>
    <scope>NUCLEOTIDE SEQUENCE</scope>
    <source>
        <strain evidence="26">CMA-7</strain>
    </source>
</reference>
<evidence type="ECO:0000256" key="3">
    <source>
        <dbReference type="ARBA" id="ARBA00004141"/>
    </source>
</evidence>
<comment type="function">
    <text evidence="21">Member of the two-component regulatory system NreB/NreC involved in the control of dissimilatory nitrate/nitrite reduction in response to oxygen. NreB functions as a direct oxygen sensor histidine kinase which is autophosphorylated, in the absence of oxygen, probably at the conserved histidine residue, and transfers its phosphate group probably to a conserved aspartate residue of NreC. NreB/NreC activates the expression of the nitrate (narGHJI) and nitrite (nir) reductase operons, as well as the putative nitrate transporter gene narT.</text>
</comment>
<evidence type="ECO:0000259" key="25">
    <source>
        <dbReference type="PROSITE" id="PS50109"/>
    </source>
</evidence>
<comment type="catalytic activity">
    <reaction evidence="1">
        <text>ATP + protein L-histidine = ADP + protein N-phospho-L-histidine.</text>
        <dbReference type="EC" id="2.7.13.3"/>
    </reaction>
</comment>
<keyword evidence="20 24" id="KW-0472">Membrane</keyword>
<comment type="caution">
    <text evidence="26">The sequence shown here is derived from an EMBL/GenBank/DDBJ whole genome shotgun (WGS) entry which is preliminary data.</text>
</comment>
<dbReference type="RefSeq" id="WP_277900688.1">
    <property type="nucleotide sequence ID" value="NZ_JAPMUA010000005.1"/>
</dbReference>
<dbReference type="Pfam" id="PF13675">
    <property type="entry name" value="PilJ"/>
    <property type="match status" value="1"/>
</dbReference>
<dbReference type="Gene3D" id="1.20.5.1930">
    <property type="match status" value="1"/>
</dbReference>
<proteinExistence type="predicted"/>
<protein>
    <recommendedName>
        <fullName evidence="6">Oxygen sensor histidine kinase NreB</fullName>
        <ecNumber evidence="5">2.7.13.3</ecNumber>
    </recommendedName>
    <alternativeName>
        <fullName evidence="22">Nitrogen regulation protein B</fullName>
    </alternativeName>
</protein>
<keyword evidence="11 24" id="KW-0812">Transmembrane</keyword>
<keyword evidence="10" id="KW-0808">Transferase</keyword>
<dbReference type="Pfam" id="PF07730">
    <property type="entry name" value="HisKA_3"/>
    <property type="match status" value="1"/>
</dbReference>
<keyword evidence="23" id="KW-0175">Coiled coil</keyword>
<dbReference type="InterPro" id="IPR035965">
    <property type="entry name" value="PAS-like_dom_sf"/>
</dbReference>
<evidence type="ECO:0000256" key="6">
    <source>
        <dbReference type="ARBA" id="ARBA00017322"/>
    </source>
</evidence>
<keyword evidence="19" id="KW-0411">Iron-sulfur</keyword>
<evidence type="ECO:0000256" key="7">
    <source>
        <dbReference type="ARBA" id="ARBA00022485"/>
    </source>
</evidence>
<keyword evidence="17" id="KW-0408">Iron</keyword>
<evidence type="ECO:0000256" key="18">
    <source>
        <dbReference type="ARBA" id="ARBA00023012"/>
    </source>
</evidence>
<feature type="transmembrane region" description="Helical" evidence="24">
    <location>
        <begin position="20"/>
        <end position="38"/>
    </location>
</feature>
<evidence type="ECO:0000313" key="27">
    <source>
        <dbReference type="Proteomes" id="UP001153642"/>
    </source>
</evidence>
<keyword evidence="18" id="KW-0902">Two-component regulatory system</keyword>
<gene>
    <name evidence="26" type="ORF">OSR52_14315</name>
</gene>
<evidence type="ECO:0000256" key="13">
    <source>
        <dbReference type="ARBA" id="ARBA00022741"/>
    </source>
</evidence>
<feature type="transmembrane region" description="Helical" evidence="24">
    <location>
        <begin position="191"/>
        <end position="213"/>
    </location>
</feature>
<evidence type="ECO:0000256" key="2">
    <source>
        <dbReference type="ARBA" id="ARBA00001966"/>
    </source>
</evidence>
<dbReference type="CDD" id="cd16917">
    <property type="entry name" value="HATPase_UhpB-NarQ-NarX-like"/>
    <property type="match status" value="1"/>
</dbReference>
<evidence type="ECO:0000256" key="12">
    <source>
        <dbReference type="ARBA" id="ARBA00022723"/>
    </source>
</evidence>
<dbReference type="InterPro" id="IPR036890">
    <property type="entry name" value="HATPase_C_sf"/>
</dbReference>
<dbReference type="EMBL" id="JAPMUA010000005">
    <property type="protein sequence ID" value="MDG3587046.1"/>
    <property type="molecule type" value="Genomic_DNA"/>
</dbReference>
<keyword evidence="7" id="KW-0004">4Fe-4S</keyword>
<evidence type="ECO:0000256" key="4">
    <source>
        <dbReference type="ARBA" id="ARBA00004496"/>
    </source>
</evidence>
<dbReference type="InterPro" id="IPR003594">
    <property type="entry name" value="HATPase_dom"/>
</dbReference>
<evidence type="ECO:0000256" key="16">
    <source>
        <dbReference type="ARBA" id="ARBA00022989"/>
    </source>
</evidence>
<sequence length="598" mass="67869">MDKKVTSLDQNTFNRLRKLYIIALSAIALSVIVSQLLVRKYLSDQRDDAKIVNIAGRQRMLSQKLSKEVLLLSHSISKTQLDTLENTLRLWVNSHRALQNGSGLMQLEGNNSEVIKSMFNELQPSFIEIQNATNDILQKSKQNGFSSEKISGEISSILFHEKNFLTLMDRIVNQYDREATQKVEKLQKLEFVLLIITLAILLAEFLLIFWPAAKRTKQTIKNLLLSEERAKEMAYNADKLSQAKEESVKQLKALSLVMEQTLLFARISTDGYLIELGNKFSSLFNYRSFSGNTKFAEVISTHVSEQEQIKKIIEDHLQTGWQGEIKGTTAGNASVWLEMSLIPYHPVTHKEELLVICFDITERKKAQIQIEKLTKERFQAEMDQQKELSAKIIENQEQEQNRIAKDIHDGIGQMLTGLKYNIESIDVSNREKTAEKISHLKELTSNIIKGVRTATFNLTPPELTDHGIVSALTKLTLELSKFTGKDIVLFNKTNFNDRLDSLTEINIYRITQEAVNNAIKYAESSHIIVSISHSNEVLSITIDDNGKGFDPKKNQSRKNGEGGMGLTFMKERIKYINGRLFISSTQGEGTRVTLNVPV</sequence>
<feature type="domain" description="Histidine kinase" evidence="25">
    <location>
        <begin position="507"/>
        <end position="598"/>
    </location>
</feature>
<keyword evidence="13" id="KW-0547">Nucleotide-binding</keyword>
<dbReference type="PANTHER" id="PTHR24421:SF10">
    <property type="entry name" value="NITRATE_NITRITE SENSOR PROTEIN NARQ"/>
    <property type="match status" value="1"/>
</dbReference>
<keyword evidence="14" id="KW-0418">Kinase</keyword>
<feature type="coiled-coil region" evidence="23">
    <location>
        <begin position="363"/>
        <end position="395"/>
    </location>
</feature>
<evidence type="ECO:0000256" key="22">
    <source>
        <dbReference type="ARBA" id="ARBA00030800"/>
    </source>
</evidence>
<keyword evidence="15" id="KW-0067">ATP-binding</keyword>
<name>A0ABT6FVC9_9FLAO</name>
<evidence type="ECO:0000256" key="19">
    <source>
        <dbReference type="ARBA" id="ARBA00023014"/>
    </source>
</evidence>
<dbReference type="PRINTS" id="PR00344">
    <property type="entry name" value="BCTRLSENSOR"/>
</dbReference>
<evidence type="ECO:0000256" key="21">
    <source>
        <dbReference type="ARBA" id="ARBA00024827"/>
    </source>
</evidence>
<evidence type="ECO:0000256" key="23">
    <source>
        <dbReference type="SAM" id="Coils"/>
    </source>
</evidence>
<evidence type="ECO:0000256" key="1">
    <source>
        <dbReference type="ARBA" id="ARBA00000085"/>
    </source>
</evidence>
<dbReference type="SUPFAM" id="SSF55874">
    <property type="entry name" value="ATPase domain of HSP90 chaperone/DNA topoisomerase II/histidine kinase"/>
    <property type="match status" value="1"/>
</dbReference>
<comment type="cofactor">
    <cofactor evidence="2">
        <name>[4Fe-4S] cluster</name>
        <dbReference type="ChEBI" id="CHEBI:49883"/>
    </cofactor>
</comment>
<evidence type="ECO:0000256" key="15">
    <source>
        <dbReference type="ARBA" id="ARBA00022840"/>
    </source>
</evidence>
<dbReference type="InterPro" id="IPR011712">
    <property type="entry name" value="Sig_transdc_His_kin_sub3_dim/P"/>
</dbReference>
<dbReference type="InterPro" id="IPR050482">
    <property type="entry name" value="Sensor_HK_TwoCompSys"/>
</dbReference>